<dbReference type="OrthoDB" id="9814706at2"/>
<dbReference type="InterPro" id="IPR002346">
    <property type="entry name" value="Mopterin_DH_FAD-bd"/>
</dbReference>
<evidence type="ECO:0000313" key="6">
    <source>
        <dbReference type="Proteomes" id="UP000244069"/>
    </source>
</evidence>
<evidence type="ECO:0000256" key="1">
    <source>
        <dbReference type="ARBA" id="ARBA00022630"/>
    </source>
</evidence>
<evidence type="ECO:0000313" key="5">
    <source>
        <dbReference type="EMBL" id="PTX46649.1"/>
    </source>
</evidence>
<dbReference type="Gene3D" id="3.30.390.50">
    <property type="entry name" value="CO dehydrogenase flavoprotein, C-terminal domain"/>
    <property type="match status" value="1"/>
</dbReference>
<keyword evidence="1" id="KW-0285">Flavoprotein</keyword>
<evidence type="ECO:0000259" key="4">
    <source>
        <dbReference type="PROSITE" id="PS51387"/>
    </source>
</evidence>
<dbReference type="InterPro" id="IPR016167">
    <property type="entry name" value="FAD-bd_PCMH_sub1"/>
</dbReference>
<name>A0A2T6AS51_9RHOB</name>
<keyword evidence="3" id="KW-0560">Oxidoreductase</keyword>
<dbReference type="SMART" id="SM01092">
    <property type="entry name" value="CO_deh_flav_C"/>
    <property type="match status" value="1"/>
</dbReference>
<dbReference type="InterPro" id="IPR036683">
    <property type="entry name" value="CO_DH_flav_C_dom_sf"/>
</dbReference>
<dbReference type="Proteomes" id="UP000244069">
    <property type="component" value="Unassembled WGS sequence"/>
</dbReference>
<dbReference type="GO" id="GO:0016491">
    <property type="term" value="F:oxidoreductase activity"/>
    <property type="evidence" value="ECO:0007669"/>
    <property type="project" value="UniProtKB-KW"/>
</dbReference>
<dbReference type="InterPro" id="IPR036318">
    <property type="entry name" value="FAD-bd_PCMH-like_sf"/>
</dbReference>
<dbReference type="InterPro" id="IPR016166">
    <property type="entry name" value="FAD-bd_PCMH"/>
</dbReference>
<dbReference type="PANTHER" id="PTHR42659">
    <property type="entry name" value="XANTHINE DEHYDROGENASE SUBUNIT C-RELATED"/>
    <property type="match status" value="1"/>
</dbReference>
<dbReference type="SUPFAM" id="SSF56176">
    <property type="entry name" value="FAD-binding/transporter-associated domain-like"/>
    <property type="match status" value="1"/>
</dbReference>
<dbReference type="AlphaFoldDB" id="A0A2T6AS51"/>
<dbReference type="Pfam" id="PF00941">
    <property type="entry name" value="FAD_binding_5"/>
    <property type="match status" value="1"/>
</dbReference>
<keyword evidence="2" id="KW-0274">FAD</keyword>
<accession>A0A2T6AS51</accession>
<reference evidence="5 6" key="1">
    <citation type="submission" date="2018-04" db="EMBL/GenBank/DDBJ databases">
        <title>Genomic Encyclopedia of Archaeal and Bacterial Type Strains, Phase II (KMG-II): from individual species to whole genera.</title>
        <authorList>
            <person name="Goeker M."/>
        </authorList>
    </citation>
    <scope>NUCLEOTIDE SEQUENCE [LARGE SCALE GENOMIC DNA]</scope>
    <source>
        <strain evidence="5 6">DSM 29329</strain>
    </source>
</reference>
<gene>
    <name evidence="5" type="ORF">C8N44_11516</name>
</gene>
<dbReference type="Pfam" id="PF03450">
    <property type="entry name" value="CO_deh_flav_C"/>
    <property type="match status" value="1"/>
</dbReference>
<dbReference type="PANTHER" id="PTHR42659:SF2">
    <property type="entry name" value="XANTHINE DEHYDROGENASE SUBUNIT C-RELATED"/>
    <property type="match status" value="1"/>
</dbReference>
<feature type="domain" description="FAD-binding PCMH-type" evidence="4">
    <location>
        <begin position="1"/>
        <end position="167"/>
    </location>
</feature>
<dbReference type="InterPro" id="IPR005107">
    <property type="entry name" value="CO_DH_flav_C"/>
</dbReference>
<comment type="caution">
    <text evidence="5">The sequence shown here is derived from an EMBL/GenBank/DDBJ whole genome shotgun (WGS) entry which is preliminary data.</text>
</comment>
<dbReference type="GO" id="GO:0071949">
    <property type="term" value="F:FAD binding"/>
    <property type="evidence" value="ECO:0007669"/>
    <property type="project" value="InterPro"/>
</dbReference>
<dbReference type="Gene3D" id="3.30.465.10">
    <property type="match status" value="1"/>
</dbReference>
<proteinExistence type="predicted"/>
<dbReference type="SUPFAM" id="SSF55447">
    <property type="entry name" value="CO dehydrogenase flavoprotein C-terminal domain-like"/>
    <property type="match status" value="1"/>
</dbReference>
<evidence type="ECO:0000256" key="3">
    <source>
        <dbReference type="ARBA" id="ARBA00023002"/>
    </source>
</evidence>
<evidence type="ECO:0000256" key="2">
    <source>
        <dbReference type="ARBA" id="ARBA00022827"/>
    </source>
</evidence>
<dbReference type="PROSITE" id="PS51387">
    <property type="entry name" value="FAD_PCMH"/>
    <property type="match status" value="1"/>
</dbReference>
<dbReference type="EMBL" id="QBKN01000015">
    <property type="protein sequence ID" value="PTX46649.1"/>
    <property type="molecule type" value="Genomic_DNA"/>
</dbReference>
<dbReference type="InterPro" id="IPR051312">
    <property type="entry name" value="Diverse_Substr_Oxidored"/>
</dbReference>
<sequence>MTLHRPESLDEALSLLGGGAVVLAGGTDVYPGLRDGPPPSRMVDLTRVAGLRGISLRDGLWRIGAATTWTDVLRAELPACFAGLKGAAREVGSVQIQNTGTVAGNICNASPAADGVPALMALDAQVEVAGPEGPRRVALEQFIRGPRNVDLRPSEIVSAVLVPEATGQGAFRKLGARKYLVISIAMVAAVVEVSGNAISRARVSVGSCSPVAVRLRGLEEALTGATVAEVPGIVAGADLPGLTPIDDVRASAAYRREAVRTLIARTITDAMEVRDVT</sequence>
<protein>
    <submittedName>
        <fullName evidence="5">CO/xanthine dehydrogenase FAD-binding subunit</fullName>
    </submittedName>
</protein>
<keyword evidence="6" id="KW-1185">Reference proteome</keyword>
<dbReference type="InterPro" id="IPR016169">
    <property type="entry name" value="FAD-bd_PCMH_sub2"/>
</dbReference>
<dbReference type="Gene3D" id="3.30.43.10">
    <property type="entry name" value="Uridine Diphospho-n-acetylenolpyruvylglucosamine Reductase, domain 2"/>
    <property type="match status" value="1"/>
</dbReference>
<dbReference type="RefSeq" id="WP_107977095.1">
    <property type="nucleotide sequence ID" value="NZ_BMEZ01000016.1"/>
</dbReference>
<organism evidence="5 6">
    <name type="scientific">Allosediminivita pacifica</name>
    <dbReference type="NCBI Taxonomy" id="1267769"/>
    <lineage>
        <taxon>Bacteria</taxon>
        <taxon>Pseudomonadati</taxon>
        <taxon>Pseudomonadota</taxon>
        <taxon>Alphaproteobacteria</taxon>
        <taxon>Rhodobacterales</taxon>
        <taxon>Paracoccaceae</taxon>
        <taxon>Allosediminivita</taxon>
    </lineage>
</organism>